<sequence length="99" mass="10330">MERIEAAQVAALEAAAGSTAVATAVTEGAALAAAGHRRRARPADRPALAGRLGPSEGSWRAGSTQFAETKGTAVLVDGRYHLLHPYLTLFLVLTPMIHL</sequence>
<dbReference type="Proteomes" id="UP000729402">
    <property type="component" value="Unassembled WGS sequence"/>
</dbReference>
<evidence type="ECO:0000256" key="1">
    <source>
        <dbReference type="SAM" id="MobiDB-lite"/>
    </source>
</evidence>
<keyword evidence="3" id="KW-1185">Reference proteome</keyword>
<evidence type="ECO:0000313" key="2">
    <source>
        <dbReference type="EMBL" id="KAG8096819.1"/>
    </source>
</evidence>
<evidence type="ECO:0000313" key="3">
    <source>
        <dbReference type="Proteomes" id="UP000729402"/>
    </source>
</evidence>
<name>A0A8J5WWQ3_ZIZPA</name>
<reference evidence="2" key="2">
    <citation type="submission" date="2021-02" db="EMBL/GenBank/DDBJ databases">
        <authorList>
            <person name="Kimball J.A."/>
            <person name="Haas M.W."/>
            <person name="Macchietto M."/>
            <person name="Kono T."/>
            <person name="Duquette J."/>
            <person name="Shao M."/>
        </authorList>
    </citation>
    <scope>NUCLEOTIDE SEQUENCE</scope>
    <source>
        <tissue evidence="2">Fresh leaf tissue</tissue>
    </source>
</reference>
<accession>A0A8J5WWQ3</accession>
<proteinExistence type="predicted"/>
<organism evidence="2 3">
    <name type="scientific">Zizania palustris</name>
    <name type="common">Northern wild rice</name>
    <dbReference type="NCBI Taxonomy" id="103762"/>
    <lineage>
        <taxon>Eukaryota</taxon>
        <taxon>Viridiplantae</taxon>
        <taxon>Streptophyta</taxon>
        <taxon>Embryophyta</taxon>
        <taxon>Tracheophyta</taxon>
        <taxon>Spermatophyta</taxon>
        <taxon>Magnoliopsida</taxon>
        <taxon>Liliopsida</taxon>
        <taxon>Poales</taxon>
        <taxon>Poaceae</taxon>
        <taxon>BOP clade</taxon>
        <taxon>Oryzoideae</taxon>
        <taxon>Oryzeae</taxon>
        <taxon>Zizaniinae</taxon>
        <taxon>Zizania</taxon>
    </lineage>
</organism>
<feature type="region of interest" description="Disordered" evidence="1">
    <location>
        <begin position="33"/>
        <end position="62"/>
    </location>
</feature>
<gene>
    <name evidence="2" type="ORF">GUJ93_ZPchr0013g37254</name>
</gene>
<dbReference type="EMBL" id="JAAALK010000079">
    <property type="protein sequence ID" value="KAG8096819.1"/>
    <property type="molecule type" value="Genomic_DNA"/>
</dbReference>
<reference evidence="2" key="1">
    <citation type="journal article" date="2021" name="bioRxiv">
        <title>Whole Genome Assembly and Annotation of Northern Wild Rice, Zizania palustris L., Supports a Whole Genome Duplication in the Zizania Genus.</title>
        <authorList>
            <person name="Haas M."/>
            <person name="Kono T."/>
            <person name="Macchietto M."/>
            <person name="Millas R."/>
            <person name="McGilp L."/>
            <person name="Shao M."/>
            <person name="Duquette J."/>
            <person name="Hirsch C.N."/>
            <person name="Kimball J."/>
        </authorList>
    </citation>
    <scope>NUCLEOTIDE SEQUENCE</scope>
    <source>
        <tissue evidence="2">Fresh leaf tissue</tissue>
    </source>
</reference>
<protein>
    <submittedName>
        <fullName evidence="2">Uncharacterized protein</fullName>
    </submittedName>
</protein>
<dbReference type="AlphaFoldDB" id="A0A8J5WWQ3"/>
<comment type="caution">
    <text evidence="2">The sequence shown here is derived from an EMBL/GenBank/DDBJ whole genome shotgun (WGS) entry which is preliminary data.</text>
</comment>